<accession>A0A1F6GEK4</accession>
<evidence type="ECO:0000313" key="2">
    <source>
        <dbReference type="EMBL" id="OGG96556.1"/>
    </source>
</evidence>
<dbReference type="NCBIfam" id="NF033144">
    <property type="entry name" value="rifampin_ARR"/>
    <property type="match status" value="1"/>
</dbReference>
<protein>
    <submittedName>
        <fullName evidence="2">Rifampin ADP-ribosyl transferase</fullName>
    </submittedName>
</protein>
<gene>
    <name evidence="2" type="ORF">A2527_01295</name>
</gene>
<dbReference type="Proteomes" id="UP000178449">
    <property type="component" value="Unassembled WGS sequence"/>
</dbReference>
<dbReference type="EMBL" id="MFNE01000011">
    <property type="protein sequence ID" value="OGG96556.1"/>
    <property type="molecule type" value="Genomic_DNA"/>
</dbReference>
<dbReference type="Pfam" id="PF12120">
    <property type="entry name" value="Arr-ms"/>
    <property type="match status" value="1"/>
</dbReference>
<comment type="caution">
    <text evidence="2">The sequence shown here is derived from an EMBL/GenBank/DDBJ whole genome shotgun (WGS) entry which is preliminary data.</text>
</comment>
<sequence>MSYYSYEPLRVVAEVTNWPFYHGTKADLKLGDLIKPGQIPNFGNKDRTSTYVYLTCRLDAAIWGAELATGAAPCRIYAVRPTGSLENDPNLTNTKFHGNPTQSFRSREPLEILGEVTDWRGHSPEAIKAMKEGLSRLEQLGIDPID</sequence>
<dbReference type="AlphaFoldDB" id="A0A1F6GEK4"/>
<reference evidence="2 3" key="1">
    <citation type="journal article" date="2016" name="Nat. Commun.">
        <title>Thousands of microbial genomes shed light on interconnected biogeochemical processes in an aquifer system.</title>
        <authorList>
            <person name="Anantharaman K."/>
            <person name="Brown C.T."/>
            <person name="Hug L.A."/>
            <person name="Sharon I."/>
            <person name="Castelle C.J."/>
            <person name="Probst A.J."/>
            <person name="Thomas B.C."/>
            <person name="Singh A."/>
            <person name="Wilkins M.J."/>
            <person name="Karaoz U."/>
            <person name="Brodie E.L."/>
            <person name="Williams K.H."/>
            <person name="Hubbard S.S."/>
            <person name="Banfield J.F."/>
        </authorList>
    </citation>
    <scope>NUCLEOTIDE SEQUENCE [LARGE SCALE GENOMIC DNA]</scope>
</reference>
<dbReference type="InterPro" id="IPR021975">
    <property type="entry name" value="Rifampin_Arr"/>
</dbReference>
<feature type="domain" description="Rifampin ADP-ribosyltransferase" evidence="1">
    <location>
        <begin position="20"/>
        <end position="119"/>
    </location>
</feature>
<dbReference type="STRING" id="1817772.A2527_01295"/>
<evidence type="ECO:0000259" key="1">
    <source>
        <dbReference type="Pfam" id="PF12120"/>
    </source>
</evidence>
<dbReference type="InterPro" id="IPR038611">
    <property type="entry name" value="Arr_sf"/>
</dbReference>
<dbReference type="Gene3D" id="3.20.170.40">
    <property type="entry name" value="Rifampin ADP-ribosyltransferase domain"/>
    <property type="match status" value="1"/>
</dbReference>
<evidence type="ECO:0000313" key="3">
    <source>
        <dbReference type="Proteomes" id="UP000178449"/>
    </source>
</evidence>
<proteinExistence type="predicted"/>
<organism evidence="2 3">
    <name type="scientific">Candidatus Lambdaproteobacteria bacterium RIFOXYD2_FULL_50_16</name>
    <dbReference type="NCBI Taxonomy" id="1817772"/>
    <lineage>
        <taxon>Bacteria</taxon>
        <taxon>Pseudomonadati</taxon>
        <taxon>Pseudomonadota</taxon>
        <taxon>Candidatus Lambdaproteobacteria</taxon>
    </lineage>
</organism>
<dbReference type="GO" id="GO:0016740">
    <property type="term" value="F:transferase activity"/>
    <property type="evidence" value="ECO:0007669"/>
    <property type="project" value="UniProtKB-KW"/>
</dbReference>
<name>A0A1F6GEK4_9PROT</name>
<keyword evidence="2" id="KW-0808">Transferase</keyword>